<comment type="subcellular location">
    <subcellularLocation>
        <location evidence="1 8">Cell outer membrane</location>
        <topology evidence="1 8">Multi-pass membrane protein</topology>
    </subcellularLocation>
</comment>
<dbReference type="EMBL" id="JBGCUO010000002">
    <property type="protein sequence ID" value="MEY1662999.1"/>
    <property type="molecule type" value="Genomic_DNA"/>
</dbReference>
<dbReference type="SUPFAM" id="SSF56935">
    <property type="entry name" value="Porins"/>
    <property type="match status" value="1"/>
</dbReference>
<comment type="similarity">
    <text evidence="8 9">Belongs to the TonB-dependent receptor family.</text>
</comment>
<dbReference type="Proteomes" id="UP001562065">
    <property type="component" value="Unassembled WGS sequence"/>
</dbReference>
<keyword evidence="10" id="KW-0732">Signal</keyword>
<evidence type="ECO:0000313" key="14">
    <source>
        <dbReference type="Proteomes" id="UP001562065"/>
    </source>
</evidence>
<evidence type="ECO:0000259" key="12">
    <source>
        <dbReference type="Pfam" id="PF07715"/>
    </source>
</evidence>
<keyword evidence="6 8" id="KW-0472">Membrane</keyword>
<dbReference type="InterPro" id="IPR037066">
    <property type="entry name" value="Plug_dom_sf"/>
</dbReference>
<comment type="caution">
    <text evidence="13">The sequence shown here is derived from an EMBL/GenBank/DDBJ whole genome shotgun (WGS) entry which is preliminary data.</text>
</comment>
<organism evidence="13 14">
    <name type="scientific">Isoalcanivorax beigongshangi</name>
    <dbReference type="NCBI Taxonomy" id="3238810"/>
    <lineage>
        <taxon>Bacteria</taxon>
        <taxon>Pseudomonadati</taxon>
        <taxon>Pseudomonadota</taxon>
        <taxon>Gammaproteobacteria</taxon>
        <taxon>Oceanospirillales</taxon>
        <taxon>Alcanivoracaceae</taxon>
        <taxon>Isoalcanivorax</taxon>
    </lineage>
</organism>
<keyword evidence="2 8" id="KW-0813">Transport</keyword>
<feature type="domain" description="TonB-dependent receptor-like beta-barrel" evidence="11">
    <location>
        <begin position="217"/>
        <end position="635"/>
    </location>
</feature>
<feature type="chain" id="PRO_5045375581" evidence="10">
    <location>
        <begin position="26"/>
        <end position="672"/>
    </location>
</feature>
<dbReference type="Gene3D" id="2.40.170.20">
    <property type="entry name" value="TonB-dependent receptor, beta-barrel domain"/>
    <property type="match status" value="1"/>
</dbReference>
<evidence type="ECO:0000313" key="13">
    <source>
        <dbReference type="EMBL" id="MEY1662999.1"/>
    </source>
</evidence>
<evidence type="ECO:0000256" key="10">
    <source>
        <dbReference type="SAM" id="SignalP"/>
    </source>
</evidence>
<sequence>MSSLFSPRWSFAVTGLVLLSAAASADTPATPTDLSPVVVTATRTERTQQDAPIRTEVVTRAELDRTHARTLKEAMENVPGVQLREIHGKSGFEASLQGLTSDQLLILIDGLPISASTGSTVDLSQYALTEVDRIEVIKGAASAQYGSAAMGGVINVITRVPESGLRITALGDVGSYGTRNDSARRIDANKRHGQLQVDGGNQDWRWSLGADQQQDDGFSDKPLAWTRRGDAVERSQYSAMARWQPDGPLRAWGEVQRYEEDARQRYLRYVPSVLVPQQKDEHIRRDRLSGGARWSADNGLSLEAKGVTERYRSDSLALSQHSLVTQRDAKVEQSHLTLQLDLPPWAGQLWQVGVDLHDEQLWQSANGHSELSVGRAQRDSQELFLQNDVFLSERLELVLGARYQYDSDFGSHTAPKAALRYDYLQGDAWQGEMRASVGQGYRVPNLKERHFLFDHSALGYKVIGRPDLKPESSNSVQLGTSLRWQDQLTLDVNAFYNRITDLIQIDMSQPVTGGGGVTTYTYENIARAATWGVETGVQWKPLTPLTVGGSWTWTHTEDLDTGARLTRRPRHILRLNSDLTLPNQRTTLSLRARGQSRELTDTGQGDYSPSWYTWDVRLNHDATPALRLFAGIDNLFDRQRKFIDSTDPSEIPDFGPVAGRYVYLGARYQWQR</sequence>
<feature type="signal peptide" evidence="10">
    <location>
        <begin position="1"/>
        <end position="25"/>
    </location>
</feature>
<evidence type="ECO:0000256" key="7">
    <source>
        <dbReference type="ARBA" id="ARBA00023237"/>
    </source>
</evidence>
<keyword evidence="13" id="KW-0675">Receptor</keyword>
<dbReference type="Pfam" id="PF00593">
    <property type="entry name" value="TonB_dep_Rec_b-barrel"/>
    <property type="match status" value="1"/>
</dbReference>
<evidence type="ECO:0000256" key="2">
    <source>
        <dbReference type="ARBA" id="ARBA00022448"/>
    </source>
</evidence>
<dbReference type="PANTHER" id="PTHR30069">
    <property type="entry name" value="TONB-DEPENDENT OUTER MEMBRANE RECEPTOR"/>
    <property type="match status" value="1"/>
</dbReference>
<evidence type="ECO:0000256" key="9">
    <source>
        <dbReference type="RuleBase" id="RU003357"/>
    </source>
</evidence>
<evidence type="ECO:0000256" key="8">
    <source>
        <dbReference type="PROSITE-ProRule" id="PRU01360"/>
    </source>
</evidence>
<dbReference type="Pfam" id="PF07715">
    <property type="entry name" value="Plug"/>
    <property type="match status" value="1"/>
</dbReference>
<keyword evidence="14" id="KW-1185">Reference proteome</keyword>
<evidence type="ECO:0000256" key="1">
    <source>
        <dbReference type="ARBA" id="ARBA00004571"/>
    </source>
</evidence>
<dbReference type="CDD" id="cd01347">
    <property type="entry name" value="ligand_gated_channel"/>
    <property type="match status" value="1"/>
</dbReference>
<proteinExistence type="inferred from homology"/>
<accession>A0ABV4AJK2</accession>
<dbReference type="InterPro" id="IPR012910">
    <property type="entry name" value="Plug_dom"/>
</dbReference>
<reference evidence="13 14" key="1">
    <citation type="submission" date="2024-07" db="EMBL/GenBank/DDBJ databases">
        <authorList>
            <person name="Ren Q."/>
        </authorList>
    </citation>
    <scope>NUCLEOTIDE SEQUENCE [LARGE SCALE GENOMIC DNA]</scope>
    <source>
        <strain evidence="13 14">REN37</strain>
    </source>
</reference>
<dbReference type="InterPro" id="IPR000531">
    <property type="entry name" value="Beta-barrel_TonB"/>
</dbReference>
<evidence type="ECO:0000259" key="11">
    <source>
        <dbReference type="Pfam" id="PF00593"/>
    </source>
</evidence>
<keyword evidence="3 8" id="KW-1134">Transmembrane beta strand</keyword>
<gene>
    <name evidence="13" type="ORF">AB5I84_12630</name>
</gene>
<evidence type="ECO:0000256" key="5">
    <source>
        <dbReference type="ARBA" id="ARBA00023077"/>
    </source>
</evidence>
<protein>
    <submittedName>
        <fullName evidence="13">TonB-dependent receptor plug domain-containing protein</fullName>
    </submittedName>
</protein>
<name>A0ABV4AJK2_9GAMM</name>
<evidence type="ECO:0000256" key="3">
    <source>
        <dbReference type="ARBA" id="ARBA00022452"/>
    </source>
</evidence>
<dbReference type="PANTHER" id="PTHR30069:SF37">
    <property type="entry name" value="FERRIC VIBRIOBACTIN RECEPTOR VIUA"/>
    <property type="match status" value="1"/>
</dbReference>
<dbReference type="RefSeq" id="WP_369456269.1">
    <property type="nucleotide sequence ID" value="NZ_JBGCUO010000002.1"/>
</dbReference>
<dbReference type="Gene3D" id="2.170.130.10">
    <property type="entry name" value="TonB-dependent receptor, plug domain"/>
    <property type="match status" value="1"/>
</dbReference>
<keyword evidence="4 8" id="KW-0812">Transmembrane</keyword>
<feature type="domain" description="TonB-dependent receptor plug" evidence="12">
    <location>
        <begin position="48"/>
        <end position="153"/>
    </location>
</feature>
<evidence type="ECO:0000256" key="4">
    <source>
        <dbReference type="ARBA" id="ARBA00022692"/>
    </source>
</evidence>
<dbReference type="InterPro" id="IPR039426">
    <property type="entry name" value="TonB-dep_rcpt-like"/>
</dbReference>
<dbReference type="PROSITE" id="PS52016">
    <property type="entry name" value="TONB_DEPENDENT_REC_3"/>
    <property type="match status" value="1"/>
</dbReference>
<evidence type="ECO:0000256" key="6">
    <source>
        <dbReference type="ARBA" id="ARBA00023136"/>
    </source>
</evidence>
<keyword evidence="5 9" id="KW-0798">TonB box</keyword>
<keyword evidence="7 8" id="KW-0998">Cell outer membrane</keyword>
<dbReference type="InterPro" id="IPR036942">
    <property type="entry name" value="Beta-barrel_TonB_sf"/>
</dbReference>